<dbReference type="Proteomes" id="UP000015455">
    <property type="component" value="Unassembled WGS sequence"/>
</dbReference>
<dbReference type="eggNOG" id="ENOG5033PMS">
    <property type="taxonomic scope" value="Bacteria"/>
</dbReference>
<keyword evidence="2" id="KW-1185">Reference proteome</keyword>
<sequence>MVAVVEVDLEALGVRLPRGEVAMVVAQPHVVFVPQEPFTWAPAERQRALDSIDETLAVSRNCPHGAGKTHFTVFPECTLPGLDGVDRITAAMQAAEWPTETVVIGGVDGLTKDQFVELVQKPNTTYDAVGNRLDRVLAHQWVNCVVTWAKLQTGEVHSWVQPKLSPAWVELNVNCMSMYRGSSIYVFKGIHSNADAVYQFATLLCFDWIGATDAKRMWEWLLDGIATRARQLGGNLPLTWLFVAQCNPAPSHPSFMSQVGLFFDPAQYPRVTRDETCLVMANVAGRGTPGQADKFGQSAVIVTPNRFLRPGCMPTYGNGGVSQRGADILENFRDAVFRERGACIHSFLVIHPSTLPQGSAGRRIALREPTVHPFNGTHDPRAPSGAVPAVVKWMNDELDEPSRSLATKYTNLPLTSAAGAAHERAVGELRKLEAEALGSTLNFASITACKGTPDEWKVGEVHALKHLLHTFSILDVAHYPATFHGNGAQATIMKGETSLEVIAVMGASHEDCDKHVLNYLPAHRGQLVIISRDEDNNPWDPRFKSIYDQVPDEPSTEAKFTQPTSAIIRVGYRDMLDAYRNAANEAELKEALDAKLS</sequence>
<evidence type="ECO:0000313" key="1">
    <source>
        <dbReference type="EMBL" id="EPZ14953.1"/>
    </source>
</evidence>
<organism evidence="1 2">
    <name type="scientific">Thauera terpenica 58Eu</name>
    <dbReference type="NCBI Taxonomy" id="1348657"/>
    <lineage>
        <taxon>Bacteria</taxon>
        <taxon>Pseudomonadati</taxon>
        <taxon>Pseudomonadota</taxon>
        <taxon>Betaproteobacteria</taxon>
        <taxon>Rhodocyclales</taxon>
        <taxon>Zoogloeaceae</taxon>
        <taxon>Thauera</taxon>
    </lineage>
</organism>
<name>T0AWL8_9RHOO</name>
<dbReference type="RefSeq" id="WP_021249958.1">
    <property type="nucleotide sequence ID" value="NZ_ATJV01000066.1"/>
</dbReference>
<dbReference type="OrthoDB" id="5391741at2"/>
<evidence type="ECO:0000313" key="2">
    <source>
        <dbReference type="Proteomes" id="UP000015455"/>
    </source>
</evidence>
<accession>T0AWL8</accession>
<protein>
    <submittedName>
        <fullName evidence="1">Uncharacterized protein</fullName>
    </submittedName>
</protein>
<dbReference type="EMBL" id="ATJV01000066">
    <property type="protein sequence ID" value="EPZ14953.1"/>
    <property type="molecule type" value="Genomic_DNA"/>
</dbReference>
<dbReference type="PATRIC" id="fig|1348657.5.peg.2562"/>
<dbReference type="AlphaFoldDB" id="T0AWL8"/>
<gene>
    <name evidence="1" type="ORF">M622_17380</name>
</gene>
<reference evidence="1 2" key="1">
    <citation type="submission" date="2013-06" db="EMBL/GenBank/DDBJ databases">
        <title>Draft genome sequence of Thauera terpenica.</title>
        <authorList>
            <person name="Liu B."/>
            <person name="Frostegard A.H."/>
            <person name="Shapleigh J.P."/>
        </authorList>
    </citation>
    <scope>NUCLEOTIDE SEQUENCE [LARGE SCALE GENOMIC DNA]</scope>
    <source>
        <strain evidence="1 2">58Eu</strain>
    </source>
</reference>
<comment type="caution">
    <text evidence="1">The sequence shown here is derived from an EMBL/GenBank/DDBJ whole genome shotgun (WGS) entry which is preliminary data.</text>
</comment>
<proteinExistence type="predicted"/>